<keyword evidence="1" id="KW-0472">Membrane</keyword>
<comment type="caution">
    <text evidence="2">The sequence shown here is derived from an EMBL/GenBank/DDBJ whole genome shotgun (WGS) entry which is preliminary data.</text>
</comment>
<feature type="transmembrane region" description="Helical" evidence="1">
    <location>
        <begin position="20"/>
        <end position="42"/>
    </location>
</feature>
<evidence type="ECO:0000256" key="1">
    <source>
        <dbReference type="SAM" id="Phobius"/>
    </source>
</evidence>
<proteinExistence type="predicted"/>
<dbReference type="RefSeq" id="WP_324267353.1">
    <property type="nucleotide sequence ID" value="NZ_JAWLNX010000015.1"/>
</dbReference>
<feature type="transmembrane region" description="Helical" evidence="1">
    <location>
        <begin position="102"/>
        <end position="122"/>
    </location>
</feature>
<keyword evidence="1" id="KW-0812">Transmembrane</keyword>
<evidence type="ECO:0000313" key="3">
    <source>
        <dbReference type="Proteomes" id="UP001327093"/>
    </source>
</evidence>
<keyword evidence="3" id="KW-1185">Reference proteome</keyword>
<gene>
    <name evidence="2" type="ORF">R4I43_20880</name>
</gene>
<keyword evidence="1" id="KW-1133">Transmembrane helix</keyword>
<reference evidence="2 3" key="1">
    <citation type="submission" date="2023-10" db="EMBL/GenBank/DDBJ databases">
        <title>Saccharopolyspora sp. nov., isolated from mangrove soil.</title>
        <authorList>
            <person name="Lu Y."/>
            <person name="Liu W."/>
        </authorList>
    </citation>
    <scope>NUCLEOTIDE SEQUENCE [LARGE SCALE GENOMIC DNA]</scope>
    <source>
        <strain evidence="2 3">S2-29</strain>
    </source>
</reference>
<dbReference type="EMBL" id="JAWLNX010000015">
    <property type="protein sequence ID" value="MEB3369868.1"/>
    <property type="molecule type" value="Genomic_DNA"/>
</dbReference>
<feature type="transmembrane region" description="Helical" evidence="1">
    <location>
        <begin position="62"/>
        <end position="90"/>
    </location>
</feature>
<accession>A0ABU6AEG5</accession>
<evidence type="ECO:0000313" key="2">
    <source>
        <dbReference type="EMBL" id="MEB3369868.1"/>
    </source>
</evidence>
<sequence length="123" mass="12631">MQSQQDPTTTSRSRRGIGIAVAAALLVAGGGVVALGAAMGFGDACTFTPGALHCPNGEVSYASYWTLLALPPLGLLAALLVGGIGGGIALRRSRTGLRWAGAAWAVFALYFLITIIVGHFVMW</sequence>
<dbReference type="Proteomes" id="UP001327093">
    <property type="component" value="Unassembled WGS sequence"/>
</dbReference>
<protein>
    <recommendedName>
        <fullName evidence="4">Integral membrane protein</fullName>
    </recommendedName>
</protein>
<evidence type="ECO:0008006" key="4">
    <source>
        <dbReference type="Google" id="ProtNLM"/>
    </source>
</evidence>
<organism evidence="2 3">
    <name type="scientific">Saccharopolyspora mangrovi</name>
    <dbReference type="NCBI Taxonomy" id="3082379"/>
    <lineage>
        <taxon>Bacteria</taxon>
        <taxon>Bacillati</taxon>
        <taxon>Actinomycetota</taxon>
        <taxon>Actinomycetes</taxon>
        <taxon>Pseudonocardiales</taxon>
        <taxon>Pseudonocardiaceae</taxon>
        <taxon>Saccharopolyspora</taxon>
    </lineage>
</organism>
<name>A0ABU6AEG5_9PSEU</name>